<protein>
    <submittedName>
        <fullName evidence="3">TolB protein</fullName>
    </submittedName>
</protein>
<gene>
    <name evidence="3" type="ORF">SAMN05660835_01584</name>
</gene>
<dbReference type="PANTHER" id="PTHR36842:SF1">
    <property type="entry name" value="PROTEIN TOLB"/>
    <property type="match status" value="1"/>
</dbReference>
<dbReference type="InterPro" id="IPR007195">
    <property type="entry name" value="TolB_N"/>
</dbReference>
<evidence type="ECO:0000256" key="1">
    <source>
        <dbReference type="ARBA" id="ARBA00009820"/>
    </source>
</evidence>
<keyword evidence="4" id="KW-1185">Reference proteome</keyword>
<sequence length="413" mass="45832">MRKIIFFFIMLFFVYSGLIYAQNYELNITNPNYQKIIINVYNLKSSNPQLASKVKSVIVRDLNMSGFYQANDINSTINNPSDISGCNYGIYGSVSGSENNVVLEAVVYDVTNQKIVIDTKITANNFAWVSHKLVDNFMLYDTGIYGPFESKIIFSAGSKNVKNLYIADFDGENIQQITHYNTNILLPMWTTDNEVSFTAYLNKYPSVYLLNLSNGHVRSLYSASNFSENGTYYKNGLYAVSINKNSNINIFLVDKAGNIVKQLTNNNGITISPYFTPDLSKMIYVSNSEGSPQIYSLDLGLGVSTRLTYNCPNSQSPAVSPDGTKIAYICAGSDFSLNVIGVNGGNNENIISSYYLDSPSWSYDNRYVAVYGSIDSKDGIYIINTINGNFSLAIGANKLYSHFGGLDVSKKIN</sequence>
<organism evidence="3 4">
    <name type="scientific">Desulfurella multipotens</name>
    <dbReference type="NCBI Taxonomy" id="79269"/>
    <lineage>
        <taxon>Bacteria</taxon>
        <taxon>Pseudomonadati</taxon>
        <taxon>Campylobacterota</taxon>
        <taxon>Desulfurellia</taxon>
        <taxon>Desulfurellales</taxon>
        <taxon>Desulfurellaceae</taxon>
        <taxon>Desulfurella</taxon>
    </lineage>
</organism>
<dbReference type="GO" id="GO:0015031">
    <property type="term" value="P:protein transport"/>
    <property type="evidence" value="ECO:0007669"/>
    <property type="project" value="InterPro"/>
</dbReference>
<dbReference type="Pfam" id="PF07676">
    <property type="entry name" value="PD40"/>
    <property type="match status" value="2"/>
</dbReference>
<comment type="similarity">
    <text evidence="1">Belongs to the TolB family.</text>
</comment>
<proteinExistence type="inferred from homology"/>
<name>A0A1G6QIT1_9BACT</name>
<dbReference type="OrthoDB" id="9815657at2"/>
<dbReference type="EMBL" id="FMYU01000012">
    <property type="protein sequence ID" value="SDC92233.1"/>
    <property type="molecule type" value="Genomic_DNA"/>
</dbReference>
<dbReference type="PANTHER" id="PTHR36842">
    <property type="entry name" value="PROTEIN TOLB HOMOLOG"/>
    <property type="match status" value="1"/>
</dbReference>
<dbReference type="AlphaFoldDB" id="A0A1G6QIT1"/>
<dbReference type="Proteomes" id="UP000199411">
    <property type="component" value="Unassembled WGS sequence"/>
</dbReference>
<evidence type="ECO:0000259" key="2">
    <source>
        <dbReference type="Pfam" id="PF04052"/>
    </source>
</evidence>
<dbReference type="Gene3D" id="3.40.50.10070">
    <property type="entry name" value="TolB, N-terminal domain"/>
    <property type="match status" value="1"/>
</dbReference>
<evidence type="ECO:0000313" key="3">
    <source>
        <dbReference type="EMBL" id="SDC92233.1"/>
    </source>
</evidence>
<evidence type="ECO:0000313" key="4">
    <source>
        <dbReference type="Proteomes" id="UP000199411"/>
    </source>
</evidence>
<dbReference type="SUPFAM" id="SSF52964">
    <property type="entry name" value="TolB, N-terminal domain"/>
    <property type="match status" value="1"/>
</dbReference>
<feature type="domain" description="TolB N-terminal" evidence="2">
    <location>
        <begin position="25"/>
        <end position="91"/>
    </location>
</feature>
<dbReference type="InterPro" id="IPR011042">
    <property type="entry name" value="6-blade_b-propeller_TolB-like"/>
</dbReference>
<accession>A0A1G6QIT1</accession>
<dbReference type="SUPFAM" id="SSF69304">
    <property type="entry name" value="Tricorn protease N-terminal domain"/>
    <property type="match status" value="1"/>
</dbReference>
<dbReference type="InterPro" id="IPR011659">
    <property type="entry name" value="WD40"/>
</dbReference>
<dbReference type="Gene3D" id="2.120.10.30">
    <property type="entry name" value="TolB, C-terminal domain"/>
    <property type="match status" value="1"/>
</dbReference>
<dbReference type="Pfam" id="PF04052">
    <property type="entry name" value="TolB_N"/>
    <property type="match status" value="1"/>
</dbReference>
<reference evidence="4" key="1">
    <citation type="submission" date="2016-10" db="EMBL/GenBank/DDBJ databases">
        <authorList>
            <person name="Varghese N."/>
            <person name="Submissions S."/>
        </authorList>
    </citation>
    <scope>NUCLEOTIDE SEQUENCE [LARGE SCALE GENOMIC DNA]</scope>
    <source>
        <strain evidence="4">DSM 8415</strain>
    </source>
</reference>
<dbReference type="GO" id="GO:0042597">
    <property type="term" value="C:periplasmic space"/>
    <property type="evidence" value="ECO:0007669"/>
    <property type="project" value="InterPro"/>
</dbReference>
<dbReference type="RefSeq" id="WP_092129450.1">
    <property type="nucleotide sequence ID" value="NZ_FMYU01000012.1"/>
</dbReference>